<dbReference type="GO" id="GO:0045333">
    <property type="term" value="P:cellular respiration"/>
    <property type="evidence" value="ECO:0007669"/>
    <property type="project" value="InterPro"/>
</dbReference>
<dbReference type="AlphaFoldDB" id="A0A928YTC4"/>
<comment type="similarity">
    <text evidence="1">Belongs to the ribosome association toxin RatA family.</text>
</comment>
<proteinExistence type="inferred from homology"/>
<keyword evidence="2" id="KW-1277">Toxin-antitoxin system</keyword>
<name>A0A928YTC4_9GAMM</name>
<sequence length="143" mass="15876">MHLVQRSALVNYSASQMFDLVNDIEAYPQYMDGCVGARILRRGDDWLEARLDLGIGGFSQSFVTRNQLIPPHRMTLALVDGPFSHFDGGWTFTPLSEDACKVNLELRFDLKSRLLGLAAGKLLETVTGKQVDALCARARVVYG</sequence>
<protein>
    <submittedName>
        <fullName evidence="4">Type II toxin-antitoxin system RatA family toxin</fullName>
    </submittedName>
</protein>
<evidence type="ECO:0000313" key="4">
    <source>
        <dbReference type="EMBL" id="MBE8716175.1"/>
    </source>
</evidence>
<dbReference type="Pfam" id="PF03364">
    <property type="entry name" value="Polyketide_cyc"/>
    <property type="match status" value="1"/>
</dbReference>
<gene>
    <name evidence="4" type="ORF">C4F51_03130</name>
</gene>
<comment type="caution">
    <text evidence="4">The sequence shown here is derived from an EMBL/GenBank/DDBJ whole genome shotgun (WGS) entry which is preliminary data.</text>
</comment>
<dbReference type="InterPro" id="IPR044996">
    <property type="entry name" value="COQ10-like"/>
</dbReference>
<dbReference type="SUPFAM" id="SSF55961">
    <property type="entry name" value="Bet v1-like"/>
    <property type="match status" value="1"/>
</dbReference>
<dbReference type="Proteomes" id="UP000652567">
    <property type="component" value="Unassembled WGS sequence"/>
</dbReference>
<keyword evidence="5" id="KW-1185">Reference proteome</keyword>
<evidence type="ECO:0000256" key="2">
    <source>
        <dbReference type="ARBA" id="ARBA00022649"/>
    </source>
</evidence>
<reference evidence="4" key="1">
    <citation type="submission" date="2018-07" db="EMBL/GenBank/DDBJ databases">
        <title>Genome assembly of strain Ka43.</title>
        <authorList>
            <person name="Kukolya J."/>
            <person name="Nagy I."/>
            <person name="Horvath B."/>
            <person name="Toth A."/>
        </authorList>
    </citation>
    <scope>NUCLEOTIDE SEQUENCE</scope>
    <source>
        <strain evidence="4">KB43</strain>
    </source>
</reference>
<evidence type="ECO:0000256" key="1">
    <source>
        <dbReference type="ARBA" id="ARBA00008918"/>
    </source>
</evidence>
<feature type="domain" description="Coenzyme Q-binding protein COQ10 START" evidence="3">
    <location>
        <begin position="10"/>
        <end position="134"/>
    </location>
</feature>
<dbReference type="Gene3D" id="3.30.530.20">
    <property type="match status" value="1"/>
</dbReference>
<evidence type="ECO:0000259" key="3">
    <source>
        <dbReference type="Pfam" id="PF03364"/>
    </source>
</evidence>
<evidence type="ECO:0000313" key="5">
    <source>
        <dbReference type="Proteomes" id="UP000652567"/>
    </source>
</evidence>
<dbReference type="InterPro" id="IPR005031">
    <property type="entry name" value="COQ10_START"/>
</dbReference>
<dbReference type="EMBL" id="PRDL01000001">
    <property type="protein sequence ID" value="MBE8716175.1"/>
    <property type="molecule type" value="Genomic_DNA"/>
</dbReference>
<dbReference type="RefSeq" id="WP_193907049.1">
    <property type="nucleotide sequence ID" value="NZ_PRDL01000001.1"/>
</dbReference>
<dbReference type="InterPro" id="IPR023393">
    <property type="entry name" value="START-like_dom_sf"/>
</dbReference>
<dbReference type="GO" id="GO:0048039">
    <property type="term" value="F:ubiquinone binding"/>
    <property type="evidence" value="ECO:0007669"/>
    <property type="project" value="InterPro"/>
</dbReference>
<dbReference type="PANTHER" id="PTHR12901:SF10">
    <property type="entry name" value="COENZYME Q-BINDING PROTEIN COQ10, MITOCHONDRIAL"/>
    <property type="match status" value="1"/>
</dbReference>
<dbReference type="PANTHER" id="PTHR12901">
    <property type="entry name" value="SPERM PROTEIN HOMOLOG"/>
    <property type="match status" value="1"/>
</dbReference>
<dbReference type="CDD" id="cd07813">
    <property type="entry name" value="COQ10p_like"/>
    <property type="match status" value="1"/>
</dbReference>
<organism evidence="4 5">
    <name type="scientific">Cellvibrio polysaccharolyticus</name>
    <dbReference type="NCBI Taxonomy" id="2082724"/>
    <lineage>
        <taxon>Bacteria</taxon>
        <taxon>Pseudomonadati</taxon>
        <taxon>Pseudomonadota</taxon>
        <taxon>Gammaproteobacteria</taxon>
        <taxon>Cellvibrionales</taxon>
        <taxon>Cellvibrionaceae</taxon>
        <taxon>Cellvibrio</taxon>
    </lineage>
</organism>
<accession>A0A928YTC4</accession>